<dbReference type="PROSITE" id="PS50893">
    <property type="entry name" value="ABC_TRANSPORTER_2"/>
    <property type="match status" value="1"/>
</dbReference>
<feature type="transmembrane region" description="Helical" evidence="5">
    <location>
        <begin position="31"/>
        <end position="48"/>
    </location>
</feature>
<evidence type="ECO:0000313" key="8">
    <source>
        <dbReference type="EMBL" id="MFB9524049.1"/>
    </source>
</evidence>
<feature type="transmembrane region" description="Helical" evidence="5">
    <location>
        <begin position="288"/>
        <end position="305"/>
    </location>
</feature>
<keyword evidence="3 5" id="KW-1133">Transmembrane helix</keyword>
<dbReference type="Proteomes" id="UP001589718">
    <property type="component" value="Unassembled WGS sequence"/>
</dbReference>
<protein>
    <submittedName>
        <fullName evidence="8">ABC transporter ATP-binding protein</fullName>
    </submittedName>
</protein>
<dbReference type="SUPFAM" id="SSF90123">
    <property type="entry name" value="ABC transporter transmembrane region"/>
    <property type="match status" value="1"/>
</dbReference>
<dbReference type="Gene3D" id="1.20.1560.10">
    <property type="entry name" value="ABC transporter type 1, transmembrane domain"/>
    <property type="match status" value="1"/>
</dbReference>
<organism evidence="8 9">
    <name type="scientific">Streptomyces cremeus</name>
    <dbReference type="NCBI Taxonomy" id="66881"/>
    <lineage>
        <taxon>Bacteria</taxon>
        <taxon>Bacillati</taxon>
        <taxon>Actinomycetota</taxon>
        <taxon>Actinomycetes</taxon>
        <taxon>Kitasatosporales</taxon>
        <taxon>Streptomycetaceae</taxon>
        <taxon>Streptomyces</taxon>
    </lineage>
</organism>
<evidence type="ECO:0000259" key="7">
    <source>
        <dbReference type="PROSITE" id="PS50929"/>
    </source>
</evidence>
<dbReference type="InterPro" id="IPR039421">
    <property type="entry name" value="Type_1_exporter"/>
</dbReference>
<dbReference type="PANTHER" id="PTHR43394:SF1">
    <property type="entry name" value="ATP-BINDING CASSETTE SUB-FAMILY B MEMBER 10, MITOCHONDRIAL"/>
    <property type="match status" value="1"/>
</dbReference>
<dbReference type="Gene3D" id="3.40.50.300">
    <property type="entry name" value="P-loop containing nucleotide triphosphate hydrolases"/>
    <property type="match status" value="1"/>
</dbReference>
<feature type="transmembrane region" description="Helical" evidence="5">
    <location>
        <begin position="170"/>
        <end position="190"/>
    </location>
</feature>
<reference evidence="8 9" key="1">
    <citation type="submission" date="2024-09" db="EMBL/GenBank/DDBJ databases">
        <authorList>
            <person name="Sun Q."/>
            <person name="Mori K."/>
        </authorList>
    </citation>
    <scope>NUCLEOTIDE SEQUENCE [LARGE SCALE GENOMIC DNA]</scope>
    <source>
        <strain evidence="8 9">JCM 4362</strain>
    </source>
</reference>
<dbReference type="EMBL" id="JBHMCR010000019">
    <property type="protein sequence ID" value="MFB9524049.1"/>
    <property type="molecule type" value="Genomic_DNA"/>
</dbReference>
<dbReference type="CDD" id="cd07346">
    <property type="entry name" value="ABC_6TM_exporters"/>
    <property type="match status" value="1"/>
</dbReference>
<feature type="domain" description="ABC transmembrane type-1" evidence="7">
    <location>
        <begin position="47"/>
        <end position="313"/>
    </location>
</feature>
<dbReference type="RefSeq" id="WP_345218310.1">
    <property type="nucleotide sequence ID" value="NZ_BAAAXE010000001.1"/>
</dbReference>
<dbReference type="InterPro" id="IPR036640">
    <property type="entry name" value="ABC1_TM_sf"/>
</dbReference>
<accession>A0ABV5PLP6</accession>
<dbReference type="PROSITE" id="PS50929">
    <property type="entry name" value="ABC_TM1F"/>
    <property type="match status" value="1"/>
</dbReference>
<dbReference type="Pfam" id="PF00005">
    <property type="entry name" value="ABC_tran"/>
    <property type="match status" value="1"/>
</dbReference>
<gene>
    <name evidence="8" type="ORF">ACFFTU_29300</name>
</gene>
<evidence type="ECO:0000259" key="6">
    <source>
        <dbReference type="PROSITE" id="PS50893"/>
    </source>
</evidence>
<sequence length="581" mass="61188">MIDAPTGRGGPDRRGPGRYLWWLVLRQRGRCAAGAAWGSAWMVGLTLPPYVLSRAVDDGLAPGNGRQLALWCAVLLGVGVLNACLAILRHRTMTRIRMDAVFRTARIVVAHTVRLGAALPRRTGAGEVVTIGFGDAAAMASVLTITGPGVGAAVACVVVAGFLFSVSWQLAVVVLVGVPLIALALGPLLGRVQRAQEPYREQQGVLAARFGDIVGGLRVLAGLGGKEVYAERYRRDSRVLQDQGYRVAAVTSWIGALGAGLPMLFLAVVTWLAARMAAEGTLTAGELVAVYGYVAVLAIPVSFFIEGGSDLSRGLVAARRLLRFLDLEPDTADPSAGVDAPVRPSVLHDPASGVSVNPGELTALVGARPSETAEVVERLGMFTASAVTWGGTRLDAIAPEQVRARVLVADNEADLFAGPLRAVVAGRRDRSEEDLVRAFDAAVADDVVRGLRDGLDTPVDAQGRSLSGGQRQRVRLVRALLADPEVLLAVEPTSALDVHTEAAVAAGLRTAREGRTTVVTTTSPVLLDRADTVCLLVDGQAVATGSHRELLRRSPDYRRLVARGEADTGNGNPRQTQEAAR</sequence>
<dbReference type="InterPro" id="IPR017871">
    <property type="entry name" value="ABC_transporter-like_CS"/>
</dbReference>
<keyword evidence="9" id="KW-1185">Reference proteome</keyword>
<dbReference type="InterPro" id="IPR003439">
    <property type="entry name" value="ABC_transporter-like_ATP-bd"/>
</dbReference>
<dbReference type="Pfam" id="PF00664">
    <property type="entry name" value="ABC_membrane"/>
    <property type="match status" value="1"/>
</dbReference>
<comment type="caution">
    <text evidence="8">The sequence shown here is derived from an EMBL/GenBank/DDBJ whole genome shotgun (WGS) entry which is preliminary data.</text>
</comment>
<dbReference type="PANTHER" id="PTHR43394">
    <property type="entry name" value="ATP-DEPENDENT PERMEASE MDL1, MITOCHONDRIAL"/>
    <property type="match status" value="1"/>
</dbReference>
<comment type="subcellular location">
    <subcellularLocation>
        <location evidence="1">Cell membrane</location>
        <topology evidence="1">Multi-pass membrane protein</topology>
    </subcellularLocation>
</comment>
<keyword evidence="8" id="KW-0067">ATP-binding</keyword>
<dbReference type="GO" id="GO:0005524">
    <property type="term" value="F:ATP binding"/>
    <property type="evidence" value="ECO:0007669"/>
    <property type="project" value="UniProtKB-KW"/>
</dbReference>
<keyword evidence="2 5" id="KW-0812">Transmembrane</keyword>
<dbReference type="SUPFAM" id="SSF52540">
    <property type="entry name" value="P-loop containing nucleoside triphosphate hydrolases"/>
    <property type="match status" value="1"/>
</dbReference>
<proteinExistence type="predicted"/>
<evidence type="ECO:0000256" key="3">
    <source>
        <dbReference type="ARBA" id="ARBA00022989"/>
    </source>
</evidence>
<keyword evidence="4 5" id="KW-0472">Membrane</keyword>
<feature type="transmembrane region" description="Helical" evidence="5">
    <location>
        <begin position="68"/>
        <end position="88"/>
    </location>
</feature>
<dbReference type="PROSITE" id="PS00211">
    <property type="entry name" value="ABC_TRANSPORTER_1"/>
    <property type="match status" value="1"/>
</dbReference>
<feature type="domain" description="ABC transporter" evidence="6">
    <location>
        <begin position="322"/>
        <end position="563"/>
    </location>
</feature>
<feature type="transmembrane region" description="Helical" evidence="5">
    <location>
        <begin position="244"/>
        <end position="268"/>
    </location>
</feature>
<feature type="transmembrane region" description="Helical" evidence="5">
    <location>
        <begin position="142"/>
        <end position="164"/>
    </location>
</feature>
<evidence type="ECO:0000256" key="2">
    <source>
        <dbReference type="ARBA" id="ARBA00022692"/>
    </source>
</evidence>
<dbReference type="InterPro" id="IPR011527">
    <property type="entry name" value="ABC1_TM_dom"/>
</dbReference>
<evidence type="ECO:0000313" key="9">
    <source>
        <dbReference type="Proteomes" id="UP001589718"/>
    </source>
</evidence>
<dbReference type="InterPro" id="IPR027417">
    <property type="entry name" value="P-loop_NTPase"/>
</dbReference>
<evidence type="ECO:0000256" key="4">
    <source>
        <dbReference type="ARBA" id="ARBA00023136"/>
    </source>
</evidence>
<name>A0ABV5PLP6_STRCM</name>
<evidence type="ECO:0000256" key="1">
    <source>
        <dbReference type="ARBA" id="ARBA00004651"/>
    </source>
</evidence>
<keyword evidence="8" id="KW-0547">Nucleotide-binding</keyword>
<evidence type="ECO:0000256" key="5">
    <source>
        <dbReference type="SAM" id="Phobius"/>
    </source>
</evidence>